<dbReference type="GO" id="GO:0004029">
    <property type="term" value="F:aldehyde dehydrogenase (NAD+) activity"/>
    <property type="evidence" value="ECO:0007669"/>
    <property type="project" value="TreeGrafter"/>
</dbReference>
<dbReference type="InterPro" id="IPR036291">
    <property type="entry name" value="NAD(P)-bd_dom_sf"/>
</dbReference>
<reference evidence="2 3" key="1">
    <citation type="submission" date="2020-08" db="EMBL/GenBank/DDBJ databases">
        <title>Genomic Encyclopedia of Type Strains, Phase IV (KMG-IV): sequencing the most valuable type-strain genomes for metagenomic binning, comparative biology and taxonomic classification.</title>
        <authorList>
            <person name="Goeker M."/>
        </authorList>
    </citation>
    <scope>NUCLEOTIDE SEQUENCE [LARGE SCALE GENOMIC DNA]</scope>
    <source>
        <strain evidence="2 3">DSM 100021</strain>
    </source>
</reference>
<dbReference type="EMBL" id="JACIED010000001">
    <property type="protein sequence ID" value="MBB4006287.1"/>
    <property type="molecule type" value="Genomic_DNA"/>
</dbReference>
<feature type="domain" description="NAD-dependent epimerase/dehydratase" evidence="1">
    <location>
        <begin position="25"/>
        <end position="241"/>
    </location>
</feature>
<evidence type="ECO:0000313" key="2">
    <source>
        <dbReference type="EMBL" id="MBB4006287.1"/>
    </source>
</evidence>
<dbReference type="Gene3D" id="3.40.50.720">
    <property type="entry name" value="NAD(P)-binding Rossmann-like Domain"/>
    <property type="match status" value="1"/>
</dbReference>
<sequence length="358" mass="38299">MAEQKIFGRETGIDGSVPQDRRPIALVLGATGGIGGAVARALSARGYHVRAMHRAAGTVHGKSSGGSKAVAEWVVGDAMNRADVVSAASGASVIFHGVNPPGYRNWAKLVLPMIDNTVAAAQASGARILMPGTIYNYGPNAFPLLGETSPQNPQTVKGRIRVALEQRLEQAAGEGVAVILVRAGDFFGPGAGNSWFAQGLIKPGKPVKSVSLPGRPGRAHSWTYLPDMAETFVRLLERAQDLPAFARFHMRGHVDPDGYGMAQAIRRAVGNDRLPFKRFPWWMVPMLSPVVPVFRELLEMRYLWREEILLDNSRLLEVLGEEPQTALDEAVAATLRSLGCLAVVEASQPAMASPVAAG</sequence>
<evidence type="ECO:0000259" key="1">
    <source>
        <dbReference type="Pfam" id="PF01370"/>
    </source>
</evidence>
<dbReference type="Proteomes" id="UP000544107">
    <property type="component" value="Unassembled WGS sequence"/>
</dbReference>
<name>A0A7W6MSM3_9HYPH</name>
<dbReference type="Pfam" id="PF01370">
    <property type="entry name" value="Epimerase"/>
    <property type="match status" value="1"/>
</dbReference>
<dbReference type="SUPFAM" id="SSF51735">
    <property type="entry name" value="NAD(P)-binding Rossmann-fold domains"/>
    <property type="match status" value="1"/>
</dbReference>
<dbReference type="AlphaFoldDB" id="A0A7W6MSM3"/>
<evidence type="ECO:0000313" key="3">
    <source>
        <dbReference type="Proteomes" id="UP000544107"/>
    </source>
</evidence>
<protein>
    <submittedName>
        <fullName evidence="2">Nucleoside-diphosphate-sugar epimerase</fullName>
    </submittedName>
</protein>
<accession>A0A7W6MSM3</accession>
<gene>
    <name evidence="2" type="ORF">GGQ71_000523</name>
</gene>
<dbReference type="InterPro" id="IPR001509">
    <property type="entry name" value="Epimerase_deHydtase"/>
</dbReference>
<dbReference type="PANTHER" id="PTHR48079">
    <property type="entry name" value="PROTEIN YEEZ"/>
    <property type="match status" value="1"/>
</dbReference>
<organism evidence="2 3">
    <name type="scientific">Allorhizobium taibaishanense</name>
    <dbReference type="NCBI Taxonomy" id="887144"/>
    <lineage>
        <taxon>Bacteria</taxon>
        <taxon>Pseudomonadati</taxon>
        <taxon>Pseudomonadota</taxon>
        <taxon>Alphaproteobacteria</taxon>
        <taxon>Hyphomicrobiales</taxon>
        <taxon>Rhizobiaceae</taxon>
        <taxon>Rhizobium/Agrobacterium group</taxon>
        <taxon>Allorhizobium</taxon>
    </lineage>
</organism>
<dbReference type="InterPro" id="IPR051783">
    <property type="entry name" value="NAD(P)-dependent_oxidoreduct"/>
</dbReference>
<dbReference type="GO" id="GO:0005737">
    <property type="term" value="C:cytoplasm"/>
    <property type="evidence" value="ECO:0007669"/>
    <property type="project" value="TreeGrafter"/>
</dbReference>
<dbReference type="OrthoDB" id="7170465at2"/>
<dbReference type="PANTHER" id="PTHR48079:SF6">
    <property type="entry name" value="NAD(P)-BINDING DOMAIN-CONTAINING PROTEIN-RELATED"/>
    <property type="match status" value="1"/>
</dbReference>
<dbReference type="RefSeq" id="WP_083943306.1">
    <property type="nucleotide sequence ID" value="NZ_JACIED010000001.1"/>
</dbReference>
<comment type="caution">
    <text evidence="2">The sequence shown here is derived from an EMBL/GenBank/DDBJ whole genome shotgun (WGS) entry which is preliminary data.</text>
</comment>
<proteinExistence type="predicted"/>